<dbReference type="InterPro" id="IPR014762">
    <property type="entry name" value="DNA_mismatch_repair_CS"/>
</dbReference>
<dbReference type="InterPro" id="IPR036890">
    <property type="entry name" value="HATPase_C_sf"/>
</dbReference>
<dbReference type="PANTHER" id="PTHR10073">
    <property type="entry name" value="DNA MISMATCH REPAIR PROTEIN MLH, PMS, MUTL"/>
    <property type="match status" value="1"/>
</dbReference>
<feature type="domain" description="DNA mismatch repair protein S5" evidence="6">
    <location>
        <begin position="207"/>
        <end position="325"/>
    </location>
</feature>
<name>A0A7L7KTL5_9MOLU</name>
<dbReference type="InterPro" id="IPR020568">
    <property type="entry name" value="Ribosomal_Su5_D2-typ_SF"/>
</dbReference>
<dbReference type="GO" id="GO:0030983">
    <property type="term" value="F:mismatched DNA binding"/>
    <property type="evidence" value="ECO:0007669"/>
    <property type="project" value="InterPro"/>
</dbReference>
<evidence type="ECO:0000313" key="8">
    <source>
        <dbReference type="Proteomes" id="UP000514720"/>
    </source>
</evidence>
<keyword evidence="7" id="KW-0255">Endonuclease</keyword>
<dbReference type="SMART" id="SM00853">
    <property type="entry name" value="MutL_C"/>
    <property type="match status" value="1"/>
</dbReference>
<dbReference type="RefSeq" id="WP_258877455.1">
    <property type="nucleotide sequence ID" value="NZ_CP048914.1"/>
</dbReference>
<dbReference type="NCBIfam" id="TIGR00585">
    <property type="entry name" value="mutl"/>
    <property type="match status" value="1"/>
</dbReference>
<dbReference type="SMART" id="SM01340">
    <property type="entry name" value="DNA_mis_repair"/>
    <property type="match status" value="1"/>
</dbReference>
<dbReference type="Gene3D" id="3.30.1370.100">
    <property type="entry name" value="MutL, C-terminal domain, regulatory subdomain"/>
    <property type="match status" value="1"/>
</dbReference>
<evidence type="ECO:0000256" key="3">
    <source>
        <dbReference type="ARBA" id="ARBA00023204"/>
    </source>
</evidence>
<sequence length="586" mass="67156">MGKIIQLTDKLSNLIAAGEVVENMASVVKELVENSIDANSTTIQIDLQDAGLNEIKVTDDGEGMSPEDMKMALTRHATSKIKTEHDLFHIQSLGFRGEALPSIASVSHFEMISSFEGVGHRLFYLKGKLQEEGEYAPKQGTTITVRYLFYNTPARLKHLRATTTELSYIVDYVNKIALSHPEIKFTLTNDQRVLFRSNGNKDVLQVLSNIYNIDIIKAMVPFANENSYFSISGYLTKPLFTRSTRNHITIVANDRMIKNNKLIKAVTEGYRTYLPIGKYPIVFLKIDLDPLLIDVNVHPQKLEVKFTEERMLLSLVTSTILETLKQQSLIPKVEKKPVEQPYKYETLNLKTEEQPSLVKEDFVNYLNTLTKKKQAETPPPQPHKQLVVEETRKLPRLEYIGQFMGTYLLAQNEEGLYIVDQHAAAERIRYERYRRLFGEVETKVQELLIPMTLNLSNHEVLQLNDHLDAFTSFGITAKPNNYQGIDIYTVPNWFPENYELSYTEEIAKFILEGRDITITDVRDSLAKNLSCKHSIKANKFINEKEITILFQDLSNCENPYTCPHGRPVIIHFTVSEIEKLFKRIQS</sequence>
<dbReference type="InterPro" id="IPR042121">
    <property type="entry name" value="MutL_C_regsub"/>
</dbReference>
<dbReference type="GO" id="GO:0004519">
    <property type="term" value="F:endonuclease activity"/>
    <property type="evidence" value="ECO:0007669"/>
    <property type="project" value="UniProtKB-KW"/>
</dbReference>
<dbReference type="GO" id="GO:0016887">
    <property type="term" value="F:ATP hydrolysis activity"/>
    <property type="evidence" value="ECO:0007669"/>
    <property type="project" value="InterPro"/>
</dbReference>
<dbReference type="GO" id="GO:0006298">
    <property type="term" value="P:mismatch repair"/>
    <property type="evidence" value="ECO:0007669"/>
    <property type="project" value="UniProtKB-UniRule"/>
</dbReference>
<evidence type="ECO:0000256" key="4">
    <source>
        <dbReference type="HAMAP-Rule" id="MF_00149"/>
    </source>
</evidence>
<dbReference type="Pfam" id="PF01119">
    <property type="entry name" value="DNA_mis_repair"/>
    <property type="match status" value="1"/>
</dbReference>
<keyword evidence="3 4" id="KW-0234">DNA repair</keyword>
<dbReference type="Pfam" id="PF13589">
    <property type="entry name" value="HATPase_c_3"/>
    <property type="match status" value="1"/>
</dbReference>
<dbReference type="PROSITE" id="PS00058">
    <property type="entry name" value="DNA_MISMATCH_REPAIR_1"/>
    <property type="match status" value="1"/>
</dbReference>
<dbReference type="GO" id="GO:0005524">
    <property type="term" value="F:ATP binding"/>
    <property type="evidence" value="ECO:0007669"/>
    <property type="project" value="InterPro"/>
</dbReference>
<evidence type="ECO:0000259" key="5">
    <source>
        <dbReference type="SMART" id="SM00853"/>
    </source>
</evidence>
<keyword evidence="7" id="KW-0378">Hydrolase</keyword>
<dbReference type="PANTHER" id="PTHR10073:SF12">
    <property type="entry name" value="DNA MISMATCH REPAIR PROTEIN MLH1"/>
    <property type="match status" value="1"/>
</dbReference>
<dbReference type="HAMAP" id="MF_00149">
    <property type="entry name" value="DNA_mis_repair"/>
    <property type="match status" value="1"/>
</dbReference>
<accession>A0A7L7KTL5</accession>
<dbReference type="InterPro" id="IPR020667">
    <property type="entry name" value="DNA_mismatch_repair_MutL"/>
</dbReference>
<dbReference type="EMBL" id="CP048914">
    <property type="protein sequence ID" value="QMS85652.1"/>
    <property type="molecule type" value="Genomic_DNA"/>
</dbReference>
<dbReference type="SUPFAM" id="SSF54211">
    <property type="entry name" value="Ribosomal protein S5 domain 2-like"/>
    <property type="match status" value="1"/>
</dbReference>
<dbReference type="Pfam" id="PF08676">
    <property type="entry name" value="MutL_C"/>
    <property type="match status" value="1"/>
</dbReference>
<feature type="domain" description="MutL C-terminal dimerisation" evidence="5">
    <location>
        <begin position="399"/>
        <end position="541"/>
    </location>
</feature>
<comment type="function">
    <text evidence="4">This protein is involved in the repair of mismatches in DNA. It is required for dam-dependent methyl-directed DNA mismatch repair. May act as a 'molecular matchmaker', a protein that promotes the formation of a stable complex between two or more DNA-binding proteins in an ATP-dependent manner without itself being part of a final effector complex.</text>
</comment>
<dbReference type="SUPFAM" id="SSF55874">
    <property type="entry name" value="ATPase domain of HSP90 chaperone/DNA topoisomerase II/histidine kinase"/>
    <property type="match status" value="1"/>
</dbReference>
<dbReference type="InterPro" id="IPR037198">
    <property type="entry name" value="MutL_C_sf"/>
</dbReference>
<dbReference type="Gene3D" id="3.30.565.10">
    <property type="entry name" value="Histidine kinase-like ATPase, C-terminal domain"/>
    <property type="match status" value="1"/>
</dbReference>
<dbReference type="CDD" id="cd16926">
    <property type="entry name" value="HATPase_MutL-MLH-PMS-like"/>
    <property type="match status" value="1"/>
</dbReference>
<dbReference type="Proteomes" id="UP000514720">
    <property type="component" value="Chromosome"/>
</dbReference>
<dbReference type="SUPFAM" id="SSF118116">
    <property type="entry name" value="DNA mismatch repair protein MutL"/>
    <property type="match status" value="1"/>
</dbReference>
<protein>
    <recommendedName>
        <fullName evidence="4">DNA mismatch repair protein MutL</fullName>
    </recommendedName>
</protein>
<keyword evidence="8" id="KW-1185">Reference proteome</keyword>
<dbReference type="CDD" id="cd00782">
    <property type="entry name" value="MutL_Trans"/>
    <property type="match status" value="1"/>
</dbReference>
<dbReference type="GO" id="GO:0140664">
    <property type="term" value="F:ATP-dependent DNA damage sensor activity"/>
    <property type="evidence" value="ECO:0007669"/>
    <property type="project" value="InterPro"/>
</dbReference>
<dbReference type="AlphaFoldDB" id="A0A7L7KTL5"/>
<evidence type="ECO:0000313" key="7">
    <source>
        <dbReference type="EMBL" id="QMS85652.1"/>
    </source>
</evidence>
<keyword evidence="7" id="KW-0540">Nuclease</keyword>
<dbReference type="InterPro" id="IPR013507">
    <property type="entry name" value="DNA_mismatch_S5_2-like"/>
</dbReference>
<dbReference type="FunFam" id="3.30.565.10:FF:000003">
    <property type="entry name" value="DNA mismatch repair endonuclease MutL"/>
    <property type="match status" value="1"/>
</dbReference>
<dbReference type="KEGG" id="xcl:G4Z02_07815"/>
<organism evidence="7 8">
    <name type="scientific">Candidatus Xianfuyuplasma coldseepsis</name>
    <dbReference type="NCBI Taxonomy" id="2782163"/>
    <lineage>
        <taxon>Bacteria</taxon>
        <taxon>Bacillati</taxon>
        <taxon>Mycoplasmatota</taxon>
        <taxon>Mollicutes</taxon>
        <taxon>Candidatus Izemoplasmatales</taxon>
        <taxon>Candidatus Izemoplasmataceae</taxon>
        <taxon>Candidatus Xianfuyuplasma</taxon>
    </lineage>
</organism>
<reference evidence="7 8" key="1">
    <citation type="submission" date="2020-02" db="EMBL/GenBank/DDBJ databases">
        <authorList>
            <person name="Zheng R.K."/>
            <person name="Sun C.M."/>
        </authorList>
    </citation>
    <scope>NUCLEOTIDE SEQUENCE [LARGE SCALE GENOMIC DNA]</scope>
    <source>
        <strain evidence="8">zrk13</strain>
    </source>
</reference>
<dbReference type="InterPro" id="IPR042120">
    <property type="entry name" value="MutL_C_dimsub"/>
</dbReference>
<dbReference type="InterPro" id="IPR014790">
    <property type="entry name" value="MutL_C"/>
</dbReference>
<dbReference type="GO" id="GO:0032300">
    <property type="term" value="C:mismatch repair complex"/>
    <property type="evidence" value="ECO:0007669"/>
    <property type="project" value="InterPro"/>
</dbReference>
<dbReference type="InterPro" id="IPR002099">
    <property type="entry name" value="MutL/Mlh/PMS"/>
</dbReference>
<proteinExistence type="inferred from homology"/>
<dbReference type="Gene3D" id="3.30.230.10">
    <property type="match status" value="1"/>
</dbReference>
<dbReference type="Gene3D" id="3.30.1540.20">
    <property type="entry name" value="MutL, C-terminal domain, dimerisation subdomain"/>
    <property type="match status" value="1"/>
</dbReference>
<keyword evidence="2 4" id="KW-0227">DNA damage</keyword>
<dbReference type="InterPro" id="IPR014721">
    <property type="entry name" value="Ribsml_uS5_D2-typ_fold_subgr"/>
</dbReference>
<evidence type="ECO:0000256" key="2">
    <source>
        <dbReference type="ARBA" id="ARBA00022763"/>
    </source>
</evidence>
<evidence type="ECO:0000256" key="1">
    <source>
        <dbReference type="ARBA" id="ARBA00006082"/>
    </source>
</evidence>
<gene>
    <name evidence="4 7" type="primary">mutL</name>
    <name evidence="7" type="ORF">G4Z02_07815</name>
</gene>
<dbReference type="InterPro" id="IPR038973">
    <property type="entry name" value="MutL/Mlh/Pms-like"/>
</dbReference>
<comment type="similarity">
    <text evidence="1 4">Belongs to the DNA mismatch repair MutL/HexB family.</text>
</comment>
<evidence type="ECO:0000259" key="6">
    <source>
        <dbReference type="SMART" id="SM01340"/>
    </source>
</evidence>